<organism evidence="2 3">
    <name type="scientific">Folsomia candida</name>
    <name type="common">Springtail</name>
    <dbReference type="NCBI Taxonomy" id="158441"/>
    <lineage>
        <taxon>Eukaryota</taxon>
        <taxon>Metazoa</taxon>
        <taxon>Ecdysozoa</taxon>
        <taxon>Arthropoda</taxon>
        <taxon>Hexapoda</taxon>
        <taxon>Collembola</taxon>
        <taxon>Entomobryomorpha</taxon>
        <taxon>Isotomoidea</taxon>
        <taxon>Isotomidae</taxon>
        <taxon>Proisotominae</taxon>
        <taxon>Folsomia</taxon>
    </lineage>
</organism>
<proteinExistence type="predicted"/>
<gene>
    <name evidence="2" type="ORF">Fcan01_10366</name>
</gene>
<accession>A0A226E7Q8</accession>
<keyword evidence="1" id="KW-0472">Membrane</keyword>
<evidence type="ECO:0000313" key="3">
    <source>
        <dbReference type="Proteomes" id="UP000198287"/>
    </source>
</evidence>
<protein>
    <submittedName>
        <fullName evidence="2">Uncharacterized protein</fullName>
    </submittedName>
</protein>
<feature type="transmembrane region" description="Helical" evidence="1">
    <location>
        <begin position="82"/>
        <end position="105"/>
    </location>
</feature>
<feature type="transmembrane region" description="Helical" evidence="1">
    <location>
        <begin position="40"/>
        <end position="61"/>
    </location>
</feature>
<name>A0A226E7Q8_FOLCA</name>
<reference evidence="2 3" key="1">
    <citation type="submission" date="2015-12" db="EMBL/GenBank/DDBJ databases">
        <title>The genome of Folsomia candida.</title>
        <authorList>
            <person name="Faddeeva A."/>
            <person name="Derks M.F."/>
            <person name="Anvar Y."/>
            <person name="Smit S."/>
            <person name="Van Straalen N."/>
            <person name="Roelofs D."/>
        </authorList>
    </citation>
    <scope>NUCLEOTIDE SEQUENCE [LARGE SCALE GENOMIC DNA]</scope>
    <source>
        <strain evidence="2 3">VU population</strain>
        <tissue evidence="2">Whole body</tissue>
    </source>
</reference>
<comment type="caution">
    <text evidence="2">The sequence shown here is derived from an EMBL/GenBank/DDBJ whole genome shotgun (WGS) entry which is preliminary data.</text>
</comment>
<keyword evidence="1" id="KW-1133">Transmembrane helix</keyword>
<keyword evidence="1" id="KW-0812">Transmembrane</keyword>
<dbReference type="EMBL" id="LNIX01000005">
    <property type="protein sequence ID" value="OXA53635.1"/>
    <property type="molecule type" value="Genomic_DNA"/>
</dbReference>
<evidence type="ECO:0000256" key="1">
    <source>
        <dbReference type="SAM" id="Phobius"/>
    </source>
</evidence>
<dbReference type="Proteomes" id="UP000198287">
    <property type="component" value="Unassembled WGS sequence"/>
</dbReference>
<sequence>MYSSRLFLFYDVALAVSSSLGATPIRFHAQSTRFYTTRKSRWVCLCTTTVSLCQLVLSILGNLQVVNNISRKEDIFKFNVTWLTYPTGLLLEVFVVLVSSGVVFFSFCQSVVLYLIGPIPGQWITLTPKRYWTTPFVCWSNLMFYTYLLIASSFAVGCIVSLMAAYLAFVIPFHSTEFNLMIPKSKYVMDSYLRSAYQLPREYDSLQLLHRFANSTVAPGIIPFQALALKFSLYCNWMLLAHWDSLGFLSLILPCAELCIVILWSGFLELAGNFHSTSVKNRISWRKLAAGDKFLTKWRKAVRPLFFGQEGFHKIKRLSVLKFWKAIIRGTFRTLLTYRSI</sequence>
<dbReference type="AlphaFoldDB" id="A0A226E7Q8"/>
<feature type="transmembrane region" description="Helical" evidence="1">
    <location>
        <begin position="144"/>
        <end position="171"/>
    </location>
</feature>
<evidence type="ECO:0000313" key="2">
    <source>
        <dbReference type="EMBL" id="OXA53635.1"/>
    </source>
</evidence>
<keyword evidence="3" id="KW-1185">Reference proteome</keyword>
<feature type="transmembrane region" description="Helical" evidence="1">
    <location>
        <begin position="246"/>
        <end position="268"/>
    </location>
</feature>